<reference evidence="2" key="1">
    <citation type="journal article" date="2009" name="Genome Res.">
        <title>Comparative genomic analyses of the human fungal pathogens Coccidioides and their relatives.</title>
        <authorList>
            <person name="Sharpton T.J."/>
            <person name="Stajich J.E."/>
            <person name="Rounsley S.D."/>
            <person name="Gardner M.J."/>
            <person name="Wortman J.R."/>
            <person name="Jordar V.S."/>
            <person name="Maiti R."/>
            <person name="Kodira C.D."/>
            <person name="Neafsey D.E."/>
            <person name="Zeng Q."/>
            <person name="Hung C.-Y."/>
            <person name="McMahan C."/>
            <person name="Muszewska A."/>
            <person name="Grynberg M."/>
            <person name="Mandel M.A."/>
            <person name="Kellner E.M."/>
            <person name="Barker B.M."/>
            <person name="Galgiani J.N."/>
            <person name="Orbach M.J."/>
            <person name="Kirkland T.N."/>
            <person name="Cole G.T."/>
            <person name="Henn M.R."/>
            <person name="Birren B.W."/>
            <person name="Taylor J.W."/>
        </authorList>
    </citation>
    <scope>NUCLEOTIDE SEQUENCE [LARGE SCALE GENOMIC DNA]</scope>
    <source>
        <strain evidence="2">UAMH 1704</strain>
    </source>
</reference>
<dbReference type="EMBL" id="CH476616">
    <property type="protein sequence ID" value="EEP78304.1"/>
    <property type="molecule type" value="Genomic_DNA"/>
</dbReference>
<evidence type="ECO:0000313" key="2">
    <source>
        <dbReference type="Proteomes" id="UP000002058"/>
    </source>
</evidence>
<sequence length="418" mass="48331">MIERYGMPLLCRRANIVLPTNFGYGSTSPRWASTVDNWFGFKGCSTRNCAVPSREPAFERLKETVRLKNRRHYNVNLLNMPEFSTASRPYPSRGSLFSSERHWEYQLFRYHRLGNLHCRFTSVISDPVDYHNSQFIVPKEAESEHLIPLSLHVRFIEAANRGWLRGNRTGARATRAPPVDSVILRTLYFNGNTLHFDLKPVTRFSSNFRSPAERVWEAYGSNTNRETIVLAERDINTAKMTVFGLQNSCGDGKHLPFSDDRVSMLDIPNYELIGRRIPELRYLEDHWDEFYDDYMTEIEDYNRKYLNDRIAMIRDAIHGLSNRCAAMVRRSLNLLEDDIQPVFHEEGSMIIAAGLERNRCPEHYWSLPVVTGPVLLFSFLEWFFAAVTLQSPDVDSVSGTLNEGCFKKPHVYTLLLGN</sequence>
<proteinExistence type="predicted"/>
<evidence type="ECO:0000313" key="1">
    <source>
        <dbReference type="EMBL" id="EEP78304.1"/>
    </source>
</evidence>
<dbReference type="HOGENOM" id="CLU_657554_0_0_1"/>
<name>C4JPH8_UNCRE</name>
<dbReference type="OrthoDB" id="73875at2759"/>
<dbReference type="AlphaFoldDB" id="C4JPH8"/>
<dbReference type="Proteomes" id="UP000002058">
    <property type="component" value="Unassembled WGS sequence"/>
</dbReference>
<gene>
    <name evidence="1" type="ORF">UREG_03150</name>
</gene>
<dbReference type="InParanoid" id="C4JPH8"/>
<dbReference type="VEuPathDB" id="FungiDB:UREG_03150"/>
<keyword evidence="2" id="KW-1185">Reference proteome</keyword>
<dbReference type="KEGG" id="ure:UREG_03150"/>
<protein>
    <submittedName>
        <fullName evidence="1">Uncharacterized protein</fullName>
    </submittedName>
</protein>
<organism evidence="1 2">
    <name type="scientific">Uncinocarpus reesii (strain UAMH 1704)</name>
    <dbReference type="NCBI Taxonomy" id="336963"/>
    <lineage>
        <taxon>Eukaryota</taxon>
        <taxon>Fungi</taxon>
        <taxon>Dikarya</taxon>
        <taxon>Ascomycota</taxon>
        <taxon>Pezizomycotina</taxon>
        <taxon>Eurotiomycetes</taxon>
        <taxon>Eurotiomycetidae</taxon>
        <taxon>Onygenales</taxon>
        <taxon>Onygenaceae</taxon>
        <taxon>Uncinocarpus</taxon>
    </lineage>
</organism>
<accession>C4JPH8</accession>
<dbReference type="eggNOG" id="ENOG502T0GB">
    <property type="taxonomic scope" value="Eukaryota"/>
</dbReference>
<dbReference type="RefSeq" id="XP_002543633.1">
    <property type="nucleotide sequence ID" value="XM_002543587.1"/>
</dbReference>
<dbReference type="GeneID" id="8437781"/>